<name>B0CT08_LACBS</name>
<dbReference type="KEGG" id="lbc:LACBIDRAFT_304952"/>
<dbReference type="GeneID" id="6070106"/>
<organism evidence="2">
    <name type="scientific">Laccaria bicolor (strain S238N-H82 / ATCC MYA-4686)</name>
    <name type="common">Bicoloured deceiver</name>
    <name type="synonym">Laccaria laccata var. bicolor</name>
    <dbReference type="NCBI Taxonomy" id="486041"/>
    <lineage>
        <taxon>Eukaryota</taxon>
        <taxon>Fungi</taxon>
        <taxon>Dikarya</taxon>
        <taxon>Basidiomycota</taxon>
        <taxon>Agaricomycotina</taxon>
        <taxon>Agaricomycetes</taxon>
        <taxon>Agaricomycetidae</taxon>
        <taxon>Agaricales</taxon>
        <taxon>Agaricineae</taxon>
        <taxon>Hydnangiaceae</taxon>
        <taxon>Laccaria</taxon>
    </lineage>
</organism>
<keyword evidence="2" id="KW-1185">Reference proteome</keyword>
<dbReference type="HOGENOM" id="CLU_2498232_0_0_1"/>
<evidence type="ECO:0000313" key="2">
    <source>
        <dbReference type="Proteomes" id="UP000001194"/>
    </source>
</evidence>
<evidence type="ECO:0000313" key="1">
    <source>
        <dbReference type="EMBL" id="EDR13855.1"/>
    </source>
</evidence>
<reference evidence="1 2" key="1">
    <citation type="journal article" date="2008" name="Nature">
        <title>The genome of Laccaria bicolor provides insights into mycorrhizal symbiosis.</title>
        <authorList>
            <person name="Martin F."/>
            <person name="Aerts A."/>
            <person name="Ahren D."/>
            <person name="Brun A."/>
            <person name="Danchin E.G.J."/>
            <person name="Duchaussoy F."/>
            <person name="Gibon J."/>
            <person name="Kohler A."/>
            <person name="Lindquist E."/>
            <person name="Pereda V."/>
            <person name="Salamov A."/>
            <person name="Shapiro H.J."/>
            <person name="Wuyts J."/>
            <person name="Blaudez D."/>
            <person name="Buee M."/>
            <person name="Brokstein P."/>
            <person name="Canbaeck B."/>
            <person name="Cohen D."/>
            <person name="Courty P.E."/>
            <person name="Coutinho P.M."/>
            <person name="Delaruelle C."/>
            <person name="Detter J.C."/>
            <person name="Deveau A."/>
            <person name="DiFazio S."/>
            <person name="Duplessis S."/>
            <person name="Fraissinet-Tachet L."/>
            <person name="Lucic E."/>
            <person name="Frey-Klett P."/>
            <person name="Fourrey C."/>
            <person name="Feussner I."/>
            <person name="Gay G."/>
            <person name="Grimwood J."/>
            <person name="Hoegger P.J."/>
            <person name="Jain P."/>
            <person name="Kilaru S."/>
            <person name="Labbe J."/>
            <person name="Lin Y.C."/>
            <person name="Legue V."/>
            <person name="Le Tacon F."/>
            <person name="Marmeisse R."/>
            <person name="Melayah D."/>
            <person name="Montanini B."/>
            <person name="Muratet M."/>
            <person name="Nehls U."/>
            <person name="Niculita-Hirzel H."/>
            <person name="Oudot-Le Secq M.P."/>
            <person name="Peter M."/>
            <person name="Quesneville H."/>
            <person name="Rajashekar B."/>
            <person name="Reich M."/>
            <person name="Rouhier N."/>
            <person name="Schmutz J."/>
            <person name="Yin T."/>
            <person name="Chalot M."/>
            <person name="Henrissat B."/>
            <person name="Kuees U."/>
            <person name="Lucas S."/>
            <person name="Van de Peer Y."/>
            <person name="Podila G.K."/>
            <person name="Polle A."/>
            <person name="Pukkila P.J."/>
            <person name="Richardson P.M."/>
            <person name="Rouze P."/>
            <person name="Sanders I.R."/>
            <person name="Stajich J.E."/>
            <person name="Tunlid A."/>
            <person name="Tuskan G."/>
            <person name="Grigoriev I.V."/>
        </authorList>
    </citation>
    <scope>NUCLEOTIDE SEQUENCE [LARGE SCALE GENOMIC DNA]</scope>
    <source>
        <strain evidence="2">S238N-H82 / ATCC MYA-4686</strain>
    </source>
</reference>
<dbReference type="OrthoDB" id="2148513at2759"/>
<dbReference type="Proteomes" id="UP000001194">
    <property type="component" value="Unassembled WGS sequence"/>
</dbReference>
<sequence length="86" mass="9499">MGIENLWKLLEPVAEHISLHQLAIEEGFVNNSGGVRALMQVGYTAHSTGMVLQKIQSWRHFMQDAATCSINPFGHTSFSTVQSTLV</sequence>
<protein>
    <submittedName>
        <fullName evidence="1">Predicted protein</fullName>
    </submittedName>
</protein>
<gene>
    <name evidence="1" type="ORF">LACBIDRAFT_304952</name>
</gene>
<dbReference type="AlphaFoldDB" id="B0CT08"/>
<dbReference type="InParanoid" id="B0CT08"/>
<accession>B0CT08</accession>
<dbReference type="EMBL" id="DS547092">
    <property type="protein sequence ID" value="EDR13855.1"/>
    <property type="molecule type" value="Genomic_DNA"/>
</dbReference>
<proteinExistence type="predicted"/>
<dbReference type="RefSeq" id="XP_001874414.1">
    <property type="nucleotide sequence ID" value="XM_001874379.1"/>
</dbReference>